<dbReference type="Pfam" id="PF02518">
    <property type="entry name" value="HATPase_c"/>
    <property type="match status" value="1"/>
</dbReference>
<sequence length="668" mass="74722">MAVKKTQVKKPVKKAAAVKKTAVKKSAAGKNVKVDSSRAKSVNSAAAQPRAASVVSKASVYDESKIKTLSSLEHIRLRTGMYIGRLGDGSNPDDGIYVLLKEVIDNGVDEFIMGNGKLIDVVVKDNDKPGKASVRVRDYGRGIPLGKLVECVSVINTGAKYNDDVFQFSVGLNGVGTKAVNALSVYFRVVAIRNGEFAEAVFERGTLKNQRKGKLKEKLKDGTFVEFTPDPEIFKDYLFNYEFIEKRLHNYSYLNAGLTLSFNGKQFISKRGLYDLLQEETGEDCLYPLGYYRGEHSPNGQLELAFTHTNNYGESYFSFVNGQFTSDGGTHLSAFKEGFLKGIQTFFKKDYRSEDVREGTTAAVAIKLKNPVFESQTKNKLGNSDIRAWVVQETRNAVEDWLHKNPEAGKKLEQKMIANESLRTELNAVKKEAREAAKKIALKIPKLKDCKYHLEDGKDGEESTIFITEGDSAAGSIVSSRDVMTQAIFALRGKVENMYGKKRAAIYKNEELFNMMMALGIDNDIEGLRYAKIVIATDADFDGFHIRNLLMTFFLSYFEELVTTGRVFILETPLFRVRTKKETRYCYTEKERDEAAVALGASCEITRFKGLGEISPKEFGQFIGEDMRLVPVSVNTLKAVPQVLTFYMGKNTPERRDYIMKNLIEDAG</sequence>
<reference evidence="14" key="1">
    <citation type="submission" date="2012-03" db="EMBL/GenBank/DDBJ databases">
        <title>Functional metagenomics reveals considerable lignocellulase gene clusters in the gut microbiome of a wood-feeding higher termite.</title>
        <authorList>
            <person name="Liu N."/>
        </authorList>
    </citation>
    <scope>NUCLEOTIDE SEQUENCE</scope>
</reference>
<evidence type="ECO:0000256" key="11">
    <source>
        <dbReference type="ARBA" id="ARBA00063644"/>
    </source>
</evidence>
<dbReference type="Gene3D" id="3.40.50.670">
    <property type="match status" value="1"/>
</dbReference>
<evidence type="ECO:0000256" key="8">
    <source>
        <dbReference type="ARBA" id="ARBA00023029"/>
    </source>
</evidence>
<keyword evidence="5" id="KW-0547">Nucleotide-binding</keyword>
<dbReference type="Pfam" id="PF00204">
    <property type="entry name" value="DNA_gyraseB"/>
    <property type="match status" value="1"/>
</dbReference>
<dbReference type="PROSITE" id="PS50880">
    <property type="entry name" value="TOPRIM"/>
    <property type="match status" value="1"/>
</dbReference>
<evidence type="ECO:0000256" key="1">
    <source>
        <dbReference type="ARBA" id="ARBA00000185"/>
    </source>
</evidence>
<dbReference type="GO" id="GO:0046872">
    <property type="term" value="F:metal ion binding"/>
    <property type="evidence" value="ECO:0007669"/>
    <property type="project" value="UniProtKB-KW"/>
</dbReference>
<protein>
    <recommendedName>
        <fullName evidence="3">DNA topoisomerase (ATP-hydrolyzing)</fullName>
        <ecNumber evidence="3">5.6.2.2</ecNumber>
    </recommendedName>
</protein>
<feature type="coiled-coil region" evidence="12">
    <location>
        <begin position="412"/>
        <end position="439"/>
    </location>
</feature>
<dbReference type="InterPro" id="IPR013760">
    <property type="entry name" value="Topo_IIA-like_dom_sf"/>
</dbReference>
<dbReference type="Gene3D" id="3.30.565.10">
    <property type="entry name" value="Histidine kinase-like ATPase, C-terminal domain"/>
    <property type="match status" value="1"/>
</dbReference>
<evidence type="ECO:0000256" key="7">
    <source>
        <dbReference type="ARBA" id="ARBA00022842"/>
    </source>
</evidence>
<evidence type="ECO:0000256" key="5">
    <source>
        <dbReference type="ARBA" id="ARBA00022741"/>
    </source>
</evidence>
<comment type="subunit">
    <text evidence="11">Heterotetramer composed of ParC and ParE.</text>
</comment>
<evidence type="ECO:0000313" key="14">
    <source>
        <dbReference type="EMBL" id="AGS54229.1"/>
    </source>
</evidence>
<dbReference type="SMART" id="SM00433">
    <property type="entry name" value="TOP2c"/>
    <property type="match status" value="1"/>
</dbReference>
<dbReference type="GO" id="GO:0003918">
    <property type="term" value="F:DNA topoisomerase type II (double strand cut, ATP-hydrolyzing) activity"/>
    <property type="evidence" value="ECO:0007669"/>
    <property type="project" value="UniProtKB-EC"/>
</dbReference>
<dbReference type="EMBL" id="JQ844281">
    <property type="protein sequence ID" value="AGS54229.1"/>
    <property type="molecule type" value="Genomic_DNA"/>
</dbReference>
<keyword evidence="8" id="KW-0799">Topoisomerase</keyword>
<dbReference type="GO" id="GO:0005524">
    <property type="term" value="F:ATP binding"/>
    <property type="evidence" value="ECO:0007669"/>
    <property type="project" value="UniProtKB-KW"/>
</dbReference>
<evidence type="ECO:0000256" key="6">
    <source>
        <dbReference type="ARBA" id="ARBA00022840"/>
    </source>
</evidence>
<dbReference type="GO" id="GO:0006265">
    <property type="term" value="P:DNA topological change"/>
    <property type="evidence" value="ECO:0007669"/>
    <property type="project" value="InterPro"/>
</dbReference>
<dbReference type="InterPro" id="IPR003594">
    <property type="entry name" value="HATPase_dom"/>
</dbReference>
<dbReference type="CDD" id="cd01030">
    <property type="entry name" value="TOPRIM_TopoIIA_like"/>
    <property type="match status" value="1"/>
</dbReference>
<accession>A0A806KHW6</accession>
<dbReference type="InterPro" id="IPR018522">
    <property type="entry name" value="TopoIIA_CS"/>
</dbReference>
<name>A0A806KHW6_9BACT</name>
<dbReference type="PRINTS" id="PR00418">
    <property type="entry name" value="TPI2FAMILY"/>
</dbReference>
<comment type="cofactor">
    <cofactor evidence="2">
        <name>Mg(2+)</name>
        <dbReference type="ChEBI" id="CHEBI:18420"/>
    </cofactor>
</comment>
<dbReference type="SUPFAM" id="SSF56719">
    <property type="entry name" value="Type II DNA topoisomerase"/>
    <property type="match status" value="1"/>
</dbReference>
<dbReference type="GO" id="GO:0003677">
    <property type="term" value="F:DNA binding"/>
    <property type="evidence" value="ECO:0007669"/>
    <property type="project" value="UniProtKB-KW"/>
</dbReference>
<evidence type="ECO:0000256" key="4">
    <source>
        <dbReference type="ARBA" id="ARBA00022723"/>
    </source>
</evidence>
<evidence type="ECO:0000256" key="3">
    <source>
        <dbReference type="ARBA" id="ARBA00012895"/>
    </source>
</evidence>
<dbReference type="EC" id="5.6.2.2" evidence="3"/>
<dbReference type="InterPro" id="IPR020568">
    <property type="entry name" value="Ribosomal_Su5_D2-typ_SF"/>
</dbReference>
<dbReference type="CDD" id="cd00822">
    <property type="entry name" value="TopoII_Trans_DNA_gyrase"/>
    <property type="match status" value="1"/>
</dbReference>
<keyword evidence="4" id="KW-0479">Metal-binding</keyword>
<evidence type="ECO:0000256" key="9">
    <source>
        <dbReference type="ARBA" id="ARBA00023125"/>
    </source>
</evidence>
<dbReference type="Pfam" id="PF01751">
    <property type="entry name" value="Toprim"/>
    <property type="match status" value="1"/>
</dbReference>
<keyword evidence="7" id="KW-0460">Magnesium</keyword>
<dbReference type="InterPro" id="IPR001241">
    <property type="entry name" value="Topo_IIA"/>
</dbReference>
<organism evidence="14">
    <name type="scientific">uncultured bacterium contig00113</name>
    <dbReference type="NCBI Taxonomy" id="1181576"/>
    <lineage>
        <taxon>Bacteria</taxon>
        <taxon>environmental samples</taxon>
    </lineage>
</organism>
<dbReference type="InterPro" id="IPR036890">
    <property type="entry name" value="HATPase_C_sf"/>
</dbReference>
<evidence type="ECO:0000259" key="13">
    <source>
        <dbReference type="PROSITE" id="PS50880"/>
    </source>
</evidence>
<dbReference type="Gene3D" id="3.30.230.10">
    <property type="match status" value="1"/>
</dbReference>
<comment type="catalytic activity">
    <reaction evidence="1">
        <text>ATP-dependent breakage, passage and rejoining of double-stranded DNA.</text>
        <dbReference type="EC" id="5.6.2.2"/>
    </reaction>
</comment>
<dbReference type="PRINTS" id="PR01159">
    <property type="entry name" value="DNAGYRASEB"/>
</dbReference>
<evidence type="ECO:0000256" key="2">
    <source>
        <dbReference type="ARBA" id="ARBA00001946"/>
    </source>
</evidence>
<dbReference type="FunFam" id="3.30.565.10:FF:000063">
    <property type="entry name" value="DNA topoisomerase (ATP-hydrolyzing)"/>
    <property type="match status" value="1"/>
</dbReference>
<proteinExistence type="predicted"/>
<dbReference type="AlphaFoldDB" id="A0A806KHW6"/>
<dbReference type="SUPFAM" id="SSF55874">
    <property type="entry name" value="ATPase domain of HSP90 chaperone/DNA topoisomerase II/histidine kinase"/>
    <property type="match status" value="1"/>
</dbReference>
<dbReference type="InterPro" id="IPR014721">
    <property type="entry name" value="Ribsml_uS5_D2-typ_fold_subgr"/>
</dbReference>
<dbReference type="SUPFAM" id="SSF54211">
    <property type="entry name" value="Ribosomal protein S5 domain 2-like"/>
    <property type="match status" value="1"/>
</dbReference>
<keyword evidence="6" id="KW-0067">ATP-binding</keyword>
<dbReference type="PANTHER" id="PTHR45866">
    <property type="entry name" value="DNA GYRASE/TOPOISOMERASE SUBUNIT B"/>
    <property type="match status" value="1"/>
</dbReference>
<keyword evidence="12" id="KW-0175">Coiled coil</keyword>
<dbReference type="FunFam" id="3.40.50.670:FF:000006">
    <property type="entry name" value="DNA topoisomerase (ATP-hydrolyzing)"/>
    <property type="match status" value="1"/>
</dbReference>
<keyword evidence="10 14" id="KW-0413">Isomerase</keyword>
<dbReference type="PROSITE" id="PS00177">
    <property type="entry name" value="TOPOISOMERASE_II"/>
    <property type="match status" value="1"/>
</dbReference>
<feature type="domain" description="Toprim" evidence="13">
    <location>
        <begin position="463"/>
        <end position="573"/>
    </location>
</feature>
<dbReference type="InterPro" id="IPR000565">
    <property type="entry name" value="Topo_IIA_B"/>
</dbReference>
<dbReference type="InterPro" id="IPR006171">
    <property type="entry name" value="TOPRIM_dom"/>
</dbReference>
<evidence type="ECO:0000256" key="10">
    <source>
        <dbReference type="ARBA" id="ARBA00023235"/>
    </source>
</evidence>
<evidence type="ECO:0000256" key="12">
    <source>
        <dbReference type="SAM" id="Coils"/>
    </source>
</evidence>
<dbReference type="PANTHER" id="PTHR45866:SF2">
    <property type="entry name" value="DNA TOPOISOMERASE (ATP-HYDROLYZING)"/>
    <property type="match status" value="1"/>
</dbReference>
<dbReference type="InterPro" id="IPR013759">
    <property type="entry name" value="Topo_IIA_B_C"/>
</dbReference>
<keyword evidence="9" id="KW-0238">DNA-binding</keyword>
<dbReference type="InterPro" id="IPR013506">
    <property type="entry name" value="Topo_IIA_bsu_dom2"/>
</dbReference>